<dbReference type="InterPro" id="IPR007375">
    <property type="entry name" value="SoxG"/>
</dbReference>
<dbReference type="Pfam" id="PF04268">
    <property type="entry name" value="SoxG"/>
    <property type="match status" value="1"/>
</dbReference>
<dbReference type="EC" id="1.5.3.1" evidence="1"/>
<gene>
    <name evidence="1" type="ORF">GGQ66_000485</name>
</gene>
<dbReference type="SUPFAM" id="SSF103025">
    <property type="entry name" value="Folate-binding domain"/>
    <property type="match status" value="1"/>
</dbReference>
<dbReference type="Proteomes" id="UP000584824">
    <property type="component" value="Unassembled WGS sequence"/>
</dbReference>
<dbReference type="InterPro" id="IPR027266">
    <property type="entry name" value="TrmE/GcvT-like"/>
</dbReference>
<dbReference type="Gene3D" id="3.30.1360.120">
    <property type="entry name" value="Probable tRNA modification gtpase trme, domain 1"/>
    <property type="match status" value="1"/>
</dbReference>
<protein>
    <submittedName>
        <fullName evidence="1">Sarcosine oxidase subunit gamma</fullName>
        <ecNumber evidence="1">1.5.3.1</ecNumber>
    </submittedName>
</protein>
<proteinExistence type="predicted"/>
<organism evidence="1 2">
    <name type="scientific">Allorhizobium borbori</name>
    <dbReference type="NCBI Taxonomy" id="485907"/>
    <lineage>
        <taxon>Bacteria</taxon>
        <taxon>Pseudomonadati</taxon>
        <taxon>Pseudomonadota</taxon>
        <taxon>Alphaproteobacteria</taxon>
        <taxon>Hyphomicrobiales</taxon>
        <taxon>Rhizobiaceae</taxon>
        <taxon>Rhizobium/Agrobacterium group</taxon>
        <taxon>Allorhizobium</taxon>
    </lineage>
</organism>
<reference evidence="1 2" key="1">
    <citation type="submission" date="2020-08" db="EMBL/GenBank/DDBJ databases">
        <title>Genomic Encyclopedia of Type Strains, Phase IV (KMG-IV): sequencing the most valuable type-strain genomes for metagenomic binning, comparative biology and taxonomic classification.</title>
        <authorList>
            <person name="Goeker M."/>
        </authorList>
    </citation>
    <scope>NUCLEOTIDE SEQUENCE [LARGE SCALE GENOMIC DNA]</scope>
    <source>
        <strain evidence="1 2">DSM 26385</strain>
    </source>
</reference>
<comment type="caution">
    <text evidence="1">The sequence shown here is derived from an EMBL/GenBank/DDBJ whole genome shotgun (WGS) entry which is preliminary data.</text>
</comment>
<dbReference type="EMBL" id="JACIDU010000002">
    <property type="protein sequence ID" value="MBB4101957.1"/>
    <property type="molecule type" value="Genomic_DNA"/>
</dbReference>
<sequence length="180" mass="18727">MNFVLRHPVEELLAAAPAEPALNHLSVPRNRASWSVLAHKGSEATVVQALAAIEGASVRFCGPEEWLVVTNRDGAGAVASALAAIPGASVVEQGDGRTVFSLAGPDSRALLAKCTALDLHPDAFAIGRSANALVCHVGGNVARVARDTYEITVMRSFAASFFSEICLLGREFGLSAGFAD</sequence>
<evidence type="ECO:0000313" key="2">
    <source>
        <dbReference type="Proteomes" id="UP000584824"/>
    </source>
</evidence>
<keyword evidence="2" id="KW-1185">Reference proteome</keyword>
<evidence type="ECO:0000313" key="1">
    <source>
        <dbReference type="EMBL" id="MBB4101957.1"/>
    </source>
</evidence>
<accession>A0A7W6K0P7</accession>
<dbReference type="GO" id="GO:0008115">
    <property type="term" value="F:sarcosine oxidase activity"/>
    <property type="evidence" value="ECO:0007669"/>
    <property type="project" value="UniProtKB-EC"/>
</dbReference>
<dbReference type="RefSeq" id="WP_183789034.1">
    <property type="nucleotide sequence ID" value="NZ_JACIDU010000002.1"/>
</dbReference>
<keyword evidence="1" id="KW-0560">Oxidoreductase</keyword>
<dbReference type="AlphaFoldDB" id="A0A7W6K0P7"/>
<name>A0A7W6K0P7_9HYPH</name>